<evidence type="ECO:0000256" key="1">
    <source>
        <dbReference type="SAM" id="MobiDB-lite"/>
    </source>
</evidence>
<evidence type="ECO:0000313" key="3">
    <source>
        <dbReference type="Proteomes" id="UP001054945"/>
    </source>
</evidence>
<sequence length="517" mass="59054">MSKRVVSSPETISATSFGVSFDKHTKEMTGQTRSKSCQSRRPNQNINATDKFSRRTENINIYEDRISNGIDSIRIAETGIRYQTDGKENNESETNSNLTSVTSKCVSESRNVCSYENSKKKSVNSRHMYIRTENASTTEDEDSNDTSFKTVAGVKIRNHNNVKANNEGKVNQNLTNFNTKLESKPRNFHSYQNSENKIMNAKDIYSKTIENGTTTEDQEKNDTGFKIVAGIRIRNQTDIKANNERGLNQSLIDLATVLESKPTDFYSENENVNSRRTQNENITEDNKNNDHDFKIVAGVRIRNEADITAYNEKKRNQSLINLTTILAGIRIRNEADITTYNEKKRNQSLINLTTKNTNGNITEDHNNNDHDFKTLAGIKIRNQTNVKENNEEEVNFTMLSTRCKSKPRNYHPYQNFKNKSVTARDVFSRNIENLSINKDLQNNCTDSKIVAGTRIRNLPVEENVKMNDDLHFADSNTSCESTVNDFCCPYSEKSDSNSGGFVFKKDRKWKCYSRQKP</sequence>
<gene>
    <name evidence="2" type="ORF">CEXT_275991</name>
</gene>
<evidence type="ECO:0000313" key="2">
    <source>
        <dbReference type="EMBL" id="GIY34170.1"/>
    </source>
</evidence>
<name>A0AAV4SJA6_CAEEX</name>
<feature type="region of interest" description="Disordered" evidence="1">
    <location>
        <begin position="23"/>
        <end position="46"/>
    </location>
</feature>
<feature type="compositionally biased region" description="Polar residues" evidence="1">
    <location>
        <begin position="28"/>
        <end position="46"/>
    </location>
</feature>
<dbReference type="AlphaFoldDB" id="A0AAV4SJA6"/>
<proteinExistence type="predicted"/>
<dbReference type="Proteomes" id="UP001054945">
    <property type="component" value="Unassembled WGS sequence"/>
</dbReference>
<dbReference type="EMBL" id="BPLR01009738">
    <property type="protein sequence ID" value="GIY34170.1"/>
    <property type="molecule type" value="Genomic_DNA"/>
</dbReference>
<organism evidence="2 3">
    <name type="scientific">Caerostris extrusa</name>
    <name type="common">Bark spider</name>
    <name type="synonym">Caerostris bankana</name>
    <dbReference type="NCBI Taxonomy" id="172846"/>
    <lineage>
        <taxon>Eukaryota</taxon>
        <taxon>Metazoa</taxon>
        <taxon>Ecdysozoa</taxon>
        <taxon>Arthropoda</taxon>
        <taxon>Chelicerata</taxon>
        <taxon>Arachnida</taxon>
        <taxon>Araneae</taxon>
        <taxon>Araneomorphae</taxon>
        <taxon>Entelegynae</taxon>
        <taxon>Araneoidea</taxon>
        <taxon>Araneidae</taxon>
        <taxon>Caerostris</taxon>
    </lineage>
</organism>
<comment type="caution">
    <text evidence="2">The sequence shown here is derived from an EMBL/GenBank/DDBJ whole genome shotgun (WGS) entry which is preliminary data.</text>
</comment>
<accession>A0AAV4SJA6</accession>
<keyword evidence="3" id="KW-1185">Reference proteome</keyword>
<reference evidence="2 3" key="1">
    <citation type="submission" date="2021-06" db="EMBL/GenBank/DDBJ databases">
        <title>Caerostris extrusa draft genome.</title>
        <authorList>
            <person name="Kono N."/>
            <person name="Arakawa K."/>
        </authorList>
    </citation>
    <scope>NUCLEOTIDE SEQUENCE [LARGE SCALE GENOMIC DNA]</scope>
</reference>
<protein>
    <submittedName>
        <fullName evidence="2">Uncharacterized protein</fullName>
    </submittedName>
</protein>